<dbReference type="SUPFAM" id="SSF63999">
    <property type="entry name" value="Thiamin pyrophosphokinase, catalytic domain"/>
    <property type="match status" value="1"/>
</dbReference>
<dbReference type="EMBL" id="JAEAOA010001795">
    <property type="protein sequence ID" value="KAK3575759.1"/>
    <property type="molecule type" value="Genomic_DNA"/>
</dbReference>
<dbReference type="PANTHER" id="PTHR46124:SF2">
    <property type="entry name" value="D-AMINOACYL-TRNA DEACYLASE"/>
    <property type="match status" value="1"/>
</dbReference>
<reference evidence="10" key="2">
    <citation type="journal article" date="2021" name="Genome Biol. Evol.">
        <title>Developing a high-quality reference genome for a parasitic bivalve with doubly uniparental inheritance (Bivalvia: Unionida).</title>
        <authorList>
            <person name="Smith C.H."/>
        </authorList>
    </citation>
    <scope>NUCLEOTIDE SEQUENCE</scope>
    <source>
        <strain evidence="10">CHS0354</strain>
        <tissue evidence="10">Mantle</tissue>
    </source>
</reference>
<dbReference type="InterPro" id="IPR003749">
    <property type="entry name" value="ThiS/MoaD-like"/>
</dbReference>
<evidence type="ECO:0000256" key="2">
    <source>
        <dbReference type="ARBA" id="ARBA00022679"/>
    </source>
</evidence>
<evidence type="ECO:0000256" key="7">
    <source>
        <dbReference type="ARBA" id="ARBA00022840"/>
    </source>
</evidence>
<dbReference type="GO" id="GO:0030975">
    <property type="term" value="F:thiamine binding"/>
    <property type="evidence" value="ECO:0007669"/>
    <property type="project" value="InterPro"/>
</dbReference>
<feature type="domain" description="Thiamin pyrophosphokinase thiamin-binding" evidence="9">
    <location>
        <begin position="152"/>
        <end position="198"/>
    </location>
</feature>
<gene>
    <name evidence="10" type="ORF">CHS0354_030091</name>
</gene>
<dbReference type="SUPFAM" id="SSF63862">
    <property type="entry name" value="Thiamin pyrophosphokinase, substrate-binding domain"/>
    <property type="match status" value="1"/>
</dbReference>
<dbReference type="Gene3D" id="3.40.50.10240">
    <property type="entry name" value="Thiamin pyrophosphokinase, catalytic domain"/>
    <property type="match status" value="1"/>
</dbReference>
<dbReference type="Proteomes" id="UP001195483">
    <property type="component" value="Unassembled WGS sequence"/>
</dbReference>
<dbReference type="GO" id="GO:0006772">
    <property type="term" value="P:thiamine metabolic process"/>
    <property type="evidence" value="ECO:0007669"/>
    <property type="project" value="InterPro"/>
</dbReference>
<protein>
    <recommendedName>
        <fullName evidence="12">Thiamine diphosphokinase</fullName>
    </recommendedName>
</protein>
<keyword evidence="7" id="KW-0067">ATP-binding</keyword>
<dbReference type="InterPro" id="IPR016155">
    <property type="entry name" value="Mopterin_synth/thiamin_S_b"/>
</dbReference>
<evidence type="ECO:0000313" key="11">
    <source>
        <dbReference type="Proteomes" id="UP001195483"/>
    </source>
</evidence>
<dbReference type="SUPFAM" id="SSF51556">
    <property type="entry name" value="Metallo-dependent hydrolases"/>
    <property type="match status" value="1"/>
</dbReference>
<evidence type="ECO:0000259" key="9">
    <source>
        <dbReference type="Pfam" id="PF04265"/>
    </source>
</evidence>
<dbReference type="GO" id="GO:0005524">
    <property type="term" value="F:ATP binding"/>
    <property type="evidence" value="ECO:0007669"/>
    <property type="project" value="UniProtKB-KW"/>
</dbReference>
<dbReference type="GO" id="GO:0046872">
    <property type="term" value="F:metal ion binding"/>
    <property type="evidence" value="ECO:0007669"/>
    <property type="project" value="UniProtKB-KW"/>
</dbReference>
<proteinExistence type="inferred from homology"/>
<dbReference type="InterPro" id="IPR006282">
    <property type="entry name" value="Thi_PPkinase"/>
</dbReference>
<dbReference type="GO" id="GO:0016788">
    <property type="term" value="F:hydrolase activity, acting on ester bonds"/>
    <property type="evidence" value="ECO:0007669"/>
    <property type="project" value="InterPro"/>
</dbReference>
<keyword evidence="11" id="KW-1185">Reference proteome</keyword>
<reference evidence="10" key="1">
    <citation type="journal article" date="2021" name="Genome Biol. Evol.">
        <title>A High-Quality Reference Genome for a Parasitic Bivalve with Doubly Uniparental Inheritance (Bivalvia: Unionida).</title>
        <authorList>
            <person name="Smith C.H."/>
        </authorList>
    </citation>
    <scope>NUCLEOTIDE SEQUENCE</scope>
    <source>
        <strain evidence="10">CHS0354</strain>
    </source>
</reference>
<evidence type="ECO:0000256" key="4">
    <source>
        <dbReference type="ARBA" id="ARBA00022741"/>
    </source>
</evidence>
<dbReference type="InterPro" id="IPR012675">
    <property type="entry name" value="Beta-grasp_dom_sf"/>
</dbReference>
<keyword evidence="3" id="KW-0479">Metal-binding</keyword>
<dbReference type="Gene3D" id="3.20.20.140">
    <property type="entry name" value="Metal-dependent hydrolases"/>
    <property type="match status" value="1"/>
</dbReference>
<comment type="similarity">
    <text evidence="1">Belongs to the metallo-dependent hydrolases superfamily. TatD-type hydrolase family.</text>
</comment>
<dbReference type="GO" id="GO:0009229">
    <property type="term" value="P:thiamine diphosphate biosynthetic process"/>
    <property type="evidence" value="ECO:0007669"/>
    <property type="project" value="InterPro"/>
</dbReference>
<evidence type="ECO:0000256" key="1">
    <source>
        <dbReference type="ARBA" id="ARBA00009275"/>
    </source>
</evidence>
<keyword evidence="2" id="KW-0808">Transferase</keyword>
<reference evidence="10" key="3">
    <citation type="submission" date="2023-05" db="EMBL/GenBank/DDBJ databases">
        <authorList>
            <person name="Smith C.H."/>
        </authorList>
    </citation>
    <scope>NUCLEOTIDE SEQUENCE</scope>
    <source>
        <strain evidence="10">CHS0354</strain>
        <tissue evidence="10">Mantle</tissue>
    </source>
</reference>
<dbReference type="InterPro" id="IPR015991">
    <property type="entry name" value="TatD/YcfH-like"/>
</dbReference>
<dbReference type="Pfam" id="PF02597">
    <property type="entry name" value="ThiS"/>
    <property type="match status" value="1"/>
</dbReference>
<evidence type="ECO:0000256" key="3">
    <source>
        <dbReference type="ARBA" id="ARBA00022723"/>
    </source>
</evidence>
<dbReference type="InterPro" id="IPR036371">
    <property type="entry name" value="TPK_B1-bd_sf"/>
</dbReference>
<organism evidence="10 11">
    <name type="scientific">Potamilus streckersoni</name>
    <dbReference type="NCBI Taxonomy" id="2493646"/>
    <lineage>
        <taxon>Eukaryota</taxon>
        <taxon>Metazoa</taxon>
        <taxon>Spiralia</taxon>
        <taxon>Lophotrochozoa</taxon>
        <taxon>Mollusca</taxon>
        <taxon>Bivalvia</taxon>
        <taxon>Autobranchia</taxon>
        <taxon>Heteroconchia</taxon>
        <taxon>Palaeoheterodonta</taxon>
        <taxon>Unionida</taxon>
        <taxon>Unionoidea</taxon>
        <taxon>Unionidae</taxon>
        <taxon>Ambleminae</taxon>
        <taxon>Lampsilini</taxon>
        <taxon>Potamilus</taxon>
    </lineage>
</organism>
<dbReference type="CDD" id="cd00754">
    <property type="entry name" value="Ubl_MoaD"/>
    <property type="match status" value="1"/>
</dbReference>
<name>A0AAE0VE00_9BIVA</name>
<dbReference type="Pfam" id="PF04263">
    <property type="entry name" value="TPK_catalytic"/>
    <property type="match status" value="1"/>
</dbReference>
<dbReference type="InterPro" id="IPR036759">
    <property type="entry name" value="TPK_catalytic_sf"/>
</dbReference>
<dbReference type="InterPro" id="IPR032466">
    <property type="entry name" value="Metal_Hydrolase"/>
</dbReference>
<dbReference type="Pfam" id="PF04265">
    <property type="entry name" value="TPK_B1_binding"/>
    <property type="match status" value="1"/>
</dbReference>
<feature type="domain" description="Thiamin pyrophosphokinase catalytic" evidence="8">
    <location>
        <begin position="24"/>
        <end position="123"/>
    </location>
</feature>
<accession>A0AAE0VE00</accession>
<sequence>MDNTPHPRFLIILNGQLPSRKIIERLWSLCDTKICADGAYDKLLATGFKELPDAVIGDGDSISTEFRQQLGSCFIEAWDQNKTDSEKCLEYALAKGVKSVDIIGGDGLLNDHFLYNLSLMRRFSDRLSVSMQNDYDIIFYRSRPFSVQTGTGVRISLMPIYESVQIGQAEGLRYSVTGKTLSADGLMSISNESKSSREACLYFYGISLLQIKLMSASPSFSETAVLWADTHCHLDMLKPTAEDCIRASIALDTPVMVTIGTDHESNCFINDITQKIPHVYGTLGYHPHDADKFQPEHLDYIREQLRKNPKIIGIGECGFDFYYTRSTPENQKRVFEIMMNFALETDYPLAVHTRDSEDATQDLMRPFLKKGLRALLHSYTSNEKLADFAIEHGCWFSFNGIATYKKSEYIRHVMKKIPRDKILLETDAPFLAPEPFRGKQNIPGYVGRVGALLAKHLDITEAEFAALTWKNAKAFYKNFNPDLSAAHIILFMKTATVLLFSVLKDRVGKPSIEIILPEKLNAAELIARTVSEYPQIKDLQALIKVSVNRKYIKQDEFFSPDAEIALLPPVSGG</sequence>
<dbReference type="NCBIfam" id="TIGR00010">
    <property type="entry name" value="YchF/TatD family DNA exonuclease"/>
    <property type="match status" value="1"/>
</dbReference>
<evidence type="ECO:0000259" key="8">
    <source>
        <dbReference type="Pfam" id="PF04263"/>
    </source>
</evidence>
<dbReference type="Gene3D" id="3.10.20.30">
    <property type="match status" value="1"/>
</dbReference>
<dbReference type="InterPro" id="IPR007373">
    <property type="entry name" value="Thiamin_PyroPKinase_B1-bd"/>
</dbReference>
<dbReference type="FunFam" id="3.20.20.140:FF:000005">
    <property type="entry name" value="TatD family hydrolase"/>
    <property type="match status" value="1"/>
</dbReference>
<dbReference type="AlphaFoldDB" id="A0AAE0VE00"/>
<comment type="caution">
    <text evidence="10">The sequence shown here is derived from an EMBL/GenBank/DDBJ whole genome shotgun (WGS) entry which is preliminary data.</text>
</comment>
<evidence type="ECO:0000313" key="10">
    <source>
        <dbReference type="EMBL" id="KAK3575759.1"/>
    </source>
</evidence>
<evidence type="ECO:0000256" key="5">
    <source>
        <dbReference type="ARBA" id="ARBA00022777"/>
    </source>
</evidence>
<dbReference type="PANTHER" id="PTHR46124">
    <property type="entry name" value="D-AMINOACYL-TRNA DEACYLASE"/>
    <property type="match status" value="1"/>
</dbReference>
<dbReference type="GO" id="GO:0016301">
    <property type="term" value="F:kinase activity"/>
    <property type="evidence" value="ECO:0007669"/>
    <property type="project" value="UniProtKB-KW"/>
</dbReference>
<evidence type="ECO:0000256" key="6">
    <source>
        <dbReference type="ARBA" id="ARBA00022801"/>
    </source>
</evidence>
<keyword evidence="5" id="KW-0418">Kinase</keyword>
<dbReference type="GO" id="GO:0004536">
    <property type="term" value="F:DNA nuclease activity"/>
    <property type="evidence" value="ECO:0007669"/>
    <property type="project" value="InterPro"/>
</dbReference>
<dbReference type="CDD" id="cd01310">
    <property type="entry name" value="TatD_DNAse"/>
    <property type="match status" value="1"/>
</dbReference>
<dbReference type="SUPFAM" id="SSF54285">
    <property type="entry name" value="MoaD/ThiS"/>
    <property type="match status" value="1"/>
</dbReference>
<dbReference type="NCBIfam" id="TIGR01378">
    <property type="entry name" value="thi_PPkinase"/>
    <property type="match status" value="1"/>
</dbReference>
<dbReference type="Pfam" id="PF01026">
    <property type="entry name" value="TatD_DNase"/>
    <property type="match status" value="1"/>
</dbReference>
<keyword evidence="6" id="KW-0378">Hydrolase</keyword>
<dbReference type="InterPro" id="IPR001130">
    <property type="entry name" value="TatD-like"/>
</dbReference>
<dbReference type="InterPro" id="IPR007371">
    <property type="entry name" value="TPK_catalytic"/>
</dbReference>
<dbReference type="CDD" id="cd07995">
    <property type="entry name" value="TPK"/>
    <property type="match status" value="1"/>
</dbReference>
<evidence type="ECO:0008006" key="12">
    <source>
        <dbReference type="Google" id="ProtNLM"/>
    </source>
</evidence>
<keyword evidence="4" id="KW-0547">Nucleotide-binding</keyword>
<dbReference type="GO" id="GO:0004788">
    <property type="term" value="F:thiamine diphosphokinase activity"/>
    <property type="evidence" value="ECO:0007669"/>
    <property type="project" value="InterPro"/>
</dbReference>